<accession>G0EMD8</accession>
<protein>
    <recommendedName>
        <fullName evidence="4">Lipoprotein</fullName>
    </recommendedName>
</protein>
<evidence type="ECO:0000256" key="1">
    <source>
        <dbReference type="SAM" id="SignalP"/>
    </source>
</evidence>
<dbReference type="KEGG" id="bip:Bint_2303"/>
<feature type="signal peptide" evidence="1">
    <location>
        <begin position="1"/>
        <end position="19"/>
    </location>
</feature>
<dbReference type="HOGENOM" id="CLU_1955400_0_0_12"/>
<name>G0EMD8_BRAIP</name>
<dbReference type="PATRIC" id="fig|1045858.4.peg.2306"/>
<dbReference type="GeneID" id="44970804"/>
<evidence type="ECO:0000313" key="2">
    <source>
        <dbReference type="EMBL" id="AEM22909.1"/>
    </source>
</evidence>
<organism evidence="2 3">
    <name type="scientific">Brachyspira intermedia (strain ATCC 51140 / PWS/A)</name>
    <name type="common">Serpulina intermedia</name>
    <dbReference type="NCBI Taxonomy" id="1045858"/>
    <lineage>
        <taxon>Bacteria</taxon>
        <taxon>Pseudomonadati</taxon>
        <taxon>Spirochaetota</taxon>
        <taxon>Spirochaetia</taxon>
        <taxon>Brachyspirales</taxon>
        <taxon>Brachyspiraceae</taxon>
        <taxon>Brachyspira</taxon>
    </lineage>
</organism>
<proteinExistence type="predicted"/>
<dbReference type="AlphaFoldDB" id="G0EMD8"/>
<evidence type="ECO:0008006" key="4">
    <source>
        <dbReference type="Google" id="ProtNLM"/>
    </source>
</evidence>
<dbReference type="EMBL" id="CP002874">
    <property type="protein sequence ID" value="AEM22909.1"/>
    <property type="molecule type" value="Genomic_DNA"/>
</dbReference>
<evidence type="ECO:0000313" key="3">
    <source>
        <dbReference type="Proteomes" id="UP000008522"/>
    </source>
</evidence>
<keyword evidence="3" id="KW-1185">Reference proteome</keyword>
<feature type="chain" id="PRO_5003398639" description="Lipoprotein" evidence="1">
    <location>
        <begin position="20"/>
        <end position="131"/>
    </location>
</feature>
<reference evidence="2 3" key="1">
    <citation type="journal article" date="2011" name="BMC Genomics">
        <title>Complete genome sequence of Brachyspira intermedia reveals unique genomic features in Brachyspira species and phage-mediated horizontal gene transfer.</title>
        <authorList>
            <person name="Hafstrom T."/>
            <person name="Jansson D.S."/>
            <person name="Segerman B."/>
        </authorList>
    </citation>
    <scope>NUCLEOTIDE SEQUENCE [LARGE SCALE GENOMIC DNA]</scope>
    <source>
        <strain evidence="3">ATCC 51140 / PWS/A</strain>
    </source>
</reference>
<dbReference type="RefSeq" id="WP_014488721.1">
    <property type="nucleotide sequence ID" value="NC_017243.1"/>
</dbReference>
<dbReference type="OrthoDB" id="309678at2"/>
<keyword evidence="1" id="KW-0732">Signal</keyword>
<gene>
    <name evidence="2" type="ordered locus">Bint_2303</name>
</gene>
<sequence length="131" mass="14244">MIKKLFLFTLLVSSFLVISCSNKDTTGSTGEQPIGTGIDSKWYNTYSGSISDKTTGEKIPVILKIDSTGVTITMNTIPFPTLPPETIVKDSDTQYHTLTTTDNNFTFVFDDGGVTFSVNPNVGSGYLTKQQ</sequence>
<dbReference type="Proteomes" id="UP000008522">
    <property type="component" value="Chromosome"/>
</dbReference>
<dbReference type="PROSITE" id="PS51257">
    <property type="entry name" value="PROKAR_LIPOPROTEIN"/>
    <property type="match status" value="1"/>
</dbReference>